<dbReference type="SUPFAM" id="SSF55031">
    <property type="entry name" value="Bacterial exopeptidase dimerisation domain"/>
    <property type="match status" value="1"/>
</dbReference>
<dbReference type="Gene3D" id="3.30.70.360">
    <property type="match status" value="1"/>
</dbReference>
<keyword evidence="2" id="KW-0479">Metal-binding</keyword>
<evidence type="ECO:0000256" key="5">
    <source>
        <dbReference type="ARBA" id="ARBA00023285"/>
    </source>
</evidence>
<dbReference type="OrthoDB" id="9792335at2"/>
<evidence type="ECO:0000259" key="6">
    <source>
        <dbReference type="Pfam" id="PF07687"/>
    </source>
</evidence>
<dbReference type="Proteomes" id="UP000006044">
    <property type="component" value="Unassembled WGS sequence"/>
</dbReference>
<dbReference type="RefSeq" id="WP_008862873.1">
    <property type="nucleotide sequence ID" value="NZ_CAXSYG010000001.1"/>
</dbReference>
<dbReference type="InterPro" id="IPR036264">
    <property type="entry name" value="Bact_exopeptidase_dim_dom"/>
</dbReference>
<dbReference type="GO" id="GO:0008777">
    <property type="term" value="F:acetylornithine deacetylase activity"/>
    <property type="evidence" value="ECO:0007669"/>
    <property type="project" value="TreeGrafter"/>
</dbReference>
<keyword evidence="8" id="KW-1185">Reference proteome</keyword>
<evidence type="ECO:0000256" key="2">
    <source>
        <dbReference type="ARBA" id="ARBA00022723"/>
    </source>
</evidence>
<dbReference type="GO" id="GO:0006526">
    <property type="term" value="P:L-arginine biosynthetic process"/>
    <property type="evidence" value="ECO:0007669"/>
    <property type="project" value="TreeGrafter"/>
</dbReference>
<dbReference type="InterPro" id="IPR050072">
    <property type="entry name" value="Peptidase_M20A"/>
</dbReference>
<sequence>MNLKDELYYSAIDLLHRLIGTPSISREEDAAAQIICETLQKNGFTPYRTGNNIWTFAREFDSEKPTVLLNSHIDTVKPTDSWSRSPFVPIEEDNRLYGLGSNDAGASVVSLLSAFIHLSETEQPYNLVFLASAEEEVSGQNGIVKALEQLPTIDFAVVGEPTGMQPAVCEKGLLVLDCSTHGKSGHAARNEGINALYKATETIEALRTFEFPLASDLLGKVKLTVTQIQAGTQHNVIPARCDFVVDVRTNDRYTNAEAVEILKSRFPEVKIAPRSLRLNSSAISMQHPFVRRALLAGYKPFGSPTLSDQALMPFPSVKMGPGDSSRSHTADEYIILEEIREAIEVYICLLDRLQIEKSAQ</sequence>
<accession>K0WSK4</accession>
<dbReference type="STRING" id="742726.HMPREF9448_02492"/>
<dbReference type="EMBL" id="ADLE01000017">
    <property type="protein sequence ID" value="EJZ62373.1"/>
    <property type="molecule type" value="Genomic_DNA"/>
</dbReference>
<keyword evidence="3" id="KW-0378">Hydrolase</keyword>
<dbReference type="PANTHER" id="PTHR43808">
    <property type="entry name" value="ACETYLORNITHINE DEACETYLASE"/>
    <property type="match status" value="1"/>
</dbReference>
<dbReference type="InterPro" id="IPR011650">
    <property type="entry name" value="Peptidase_M20_dimer"/>
</dbReference>
<dbReference type="CDD" id="cd05651">
    <property type="entry name" value="M20_ArgE_DapE-like"/>
    <property type="match status" value="1"/>
</dbReference>
<dbReference type="Gene3D" id="3.40.630.10">
    <property type="entry name" value="Zn peptidases"/>
    <property type="match status" value="1"/>
</dbReference>
<dbReference type="PANTHER" id="PTHR43808:SF31">
    <property type="entry name" value="N-ACETYL-L-CITRULLINE DEACETYLASE"/>
    <property type="match status" value="1"/>
</dbReference>
<protein>
    <recommendedName>
        <fullName evidence="6">Peptidase M20 dimerisation domain-containing protein</fullName>
    </recommendedName>
</protein>
<feature type="domain" description="Peptidase M20 dimerisation" evidence="6">
    <location>
        <begin position="170"/>
        <end position="266"/>
    </location>
</feature>
<dbReference type="SUPFAM" id="SSF53187">
    <property type="entry name" value="Zn-dependent exopeptidases"/>
    <property type="match status" value="1"/>
</dbReference>
<keyword evidence="4" id="KW-0862">Zinc</keyword>
<dbReference type="InterPro" id="IPR001261">
    <property type="entry name" value="ArgE/DapE_CS"/>
</dbReference>
<dbReference type="eggNOG" id="COG0624">
    <property type="taxonomic scope" value="Bacteria"/>
</dbReference>
<comment type="cofactor">
    <cofactor evidence="1">
        <name>Zn(2+)</name>
        <dbReference type="ChEBI" id="CHEBI:29105"/>
    </cofactor>
</comment>
<name>K0WSK4_9BACT</name>
<comment type="caution">
    <text evidence="7">The sequence shown here is derived from an EMBL/GenBank/DDBJ whole genome shotgun (WGS) entry which is preliminary data.</text>
</comment>
<evidence type="ECO:0000256" key="3">
    <source>
        <dbReference type="ARBA" id="ARBA00022801"/>
    </source>
</evidence>
<evidence type="ECO:0000313" key="7">
    <source>
        <dbReference type="EMBL" id="EJZ62373.1"/>
    </source>
</evidence>
<gene>
    <name evidence="7" type="ORF">HMPREF9448_02492</name>
</gene>
<dbReference type="HOGENOM" id="CLU_021802_2_0_10"/>
<dbReference type="InterPro" id="IPR002933">
    <property type="entry name" value="Peptidase_M20"/>
</dbReference>
<dbReference type="GeneID" id="77849681"/>
<evidence type="ECO:0000256" key="4">
    <source>
        <dbReference type="ARBA" id="ARBA00022833"/>
    </source>
</evidence>
<reference evidence="7 8" key="1">
    <citation type="submission" date="2012-08" db="EMBL/GenBank/DDBJ databases">
        <title>The Genome Sequence of Barnesiella intestinihominis YIT 11860.</title>
        <authorList>
            <consortium name="The Broad Institute Genome Sequencing Platform"/>
            <person name="Earl A."/>
            <person name="Ward D."/>
            <person name="Feldgarden M."/>
            <person name="Gevers D."/>
            <person name="Morotomi M."/>
            <person name="Walker B."/>
            <person name="Young S.K."/>
            <person name="Zeng Q."/>
            <person name="Gargeya S."/>
            <person name="Fitzgerald M."/>
            <person name="Haas B."/>
            <person name="Abouelleil A."/>
            <person name="Alvarado L."/>
            <person name="Arachchi H.M."/>
            <person name="Berlin A.M."/>
            <person name="Chapman S.B."/>
            <person name="Goldberg J."/>
            <person name="Griggs A."/>
            <person name="Gujja S."/>
            <person name="Hansen M."/>
            <person name="Howarth C."/>
            <person name="Imamovic A."/>
            <person name="Larimer J."/>
            <person name="McCowen C."/>
            <person name="Montmayeur A."/>
            <person name="Murphy C."/>
            <person name="Neiman D."/>
            <person name="Pearson M."/>
            <person name="Priest M."/>
            <person name="Roberts A."/>
            <person name="Saif S."/>
            <person name="Shea T."/>
            <person name="Sisk P."/>
            <person name="Sykes S."/>
            <person name="Wortman J."/>
            <person name="Nusbaum C."/>
            <person name="Birren B."/>
        </authorList>
    </citation>
    <scope>NUCLEOTIDE SEQUENCE [LARGE SCALE GENOMIC DNA]</scope>
    <source>
        <strain evidence="7 8">YIT 11860</strain>
    </source>
</reference>
<dbReference type="PATRIC" id="fig|742726.3.peg.2601"/>
<evidence type="ECO:0000313" key="8">
    <source>
        <dbReference type="Proteomes" id="UP000006044"/>
    </source>
</evidence>
<dbReference type="AlphaFoldDB" id="K0WSK4"/>
<organism evidence="7 8">
    <name type="scientific">Barnesiella intestinihominis YIT 11860</name>
    <dbReference type="NCBI Taxonomy" id="742726"/>
    <lineage>
        <taxon>Bacteria</taxon>
        <taxon>Pseudomonadati</taxon>
        <taxon>Bacteroidota</taxon>
        <taxon>Bacteroidia</taxon>
        <taxon>Bacteroidales</taxon>
        <taxon>Barnesiellaceae</taxon>
        <taxon>Barnesiella</taxon>
    </lineage>
</organism>
<dbReference type="Pfam" id="PF07687">
    <property type="entry name" value="M20_dimer"/>
    <property type="match status" value="1"/>
</dbReference>
<dbReference type="GO" id="GO:0046872">
    <property type="term" value="F:metal ion binding"/>
    <property type="evidence" value="ECO:0007669"/>
    <property type="project" value="UniProtKB-KW"/>
</dbReference>
<dbReference type="Pfam" id="PF01546">
    <property type="entry name" value="Peptidase_M20"/>
    <property type="match status" value="1"/>
</dbReference>
<proteinExistence type="predicted"/>
<evidence type="ECO:0000256" key="1">
    <source>
        <dbReference type="ARBA" id="ARBA00001947"/>
    </source>
</evidence>
<dbReference type="PROSITE" id="PS00758">
    <property type="entry name" value="ARGE_DAPE_CPG2_1"/>
    <property type="match status" value="1"/>
</dbReference>
<keyword evidence="5" id="KW-0170">Cobalt</keyword>